<accession>A0A420Y865</accession>
<organism evidence="2 3">
    <name type="scientific">Coniochaeta pulveracea</name>
    <dbReference type="NCBI Taxonomy" id="177199"/>
    <lineage>
        <taxon>Eukaryota</taxon>
        <taxon>Fungi</taxon>
        <taxon>Dikarya</taxon>
        <taxon>Ascomycota</taxon>
        <taxon>Pezizomycotina</taxon>
        <taxon>Sordariomycetes</taxon>
        <taxon>Sordariomycetidae</taxon>
        <taxon>Coniochaetales</taxon>
        <taxon>Coniochaetaceae</taxon>
        <taxon>Coniochaeta</taxon>
    </lineage>
</organism>
<sequence>MSPVDGTVNGNVHKIAGGLTLPACGMNQPEPVQTMDGNASSPATASDGTPAKTATAQEVNEQATANPAKENKSPAATAQQKFPQQAPTNSRQDATTAQVVEDTHHTQQSLTATAPSQSQYPAQYLTNGQNNNVQDNLHAQQKTYSTAQAAITQADDEDFTSPLTNEYIAQRAAAGFLSNYAAEMIQAHAAIDQQALPDQGCANFNLDDMDFSDVAFDDNDMALAEMNQMLNQDPVDLSFANPAQHGQGNWSGQHQQGNPMSNVFPHQQYDSQGNATGNAYHSSEQFNMARDPAMHQHQQYGHPGNPFVSQSQMYQGNRLPNYAMPKQVDDQANTAGNNFAPQPAQQVQRPMNMIPSSMGQQHNHPDTLPSASMQQQPRINGRLKAVRSKPRPPQSQGPIRTTESRGKRSQKQASQGTMQHAQQGQRVDRSVPTQLPMNMMQHHNTSQPLSSQLHHVPTQSLQMPQPIRAIPLVSQQVMQPATSGLAPQQQVMRPVATSNQQMARTAPTKPKGQRMSEEDLINRANAMTGPELGNTAGAMASSGN</sequence>
<evidence type="ECO:0000256" key="1">
    <source>
        <dbReference type="SAM" id="MobiDB-lite"/>
    </source>
</evidence>
<feature type="compositionally biased region" description="Polar residues" evidence="1">
    <location>
        <begin position="411"/>
        <end position="428"/>
    </location>
</feature>
<evidence type="ECO:0000313" key="3">
    <source>
        <dbReference type="Proteomes" id="UP000275385"/>
    </source>
</evidence>
<feature type="region of interest" description="Disordered" evidence="1">
    <location>
        <begin position="484"/>
        <end position="516"/>
    </location>
</feature>
<comment type="caution">
    <text evidence="2">The sequence shown here is derived from an EMBL/GenBank/DDBJ whole genome shotgun (WGS) entry which is preliminary data.</text>
</comment>
<evidence type="ECO:0000313" key="2">
    <source>
        <dbReference type="EMBL" id="RKU43950.1"/>
    </source>
</evidence>
<feature type="compositionally biased region" description="Polar residues" evidence="1">
    <location>
        <begin position="106"/>
        <end position="117"/>
    </location>
</feature>
<keyword evidence="3" id="KW-1185">Reference proteome</keyword>
<dbReference type="AlphaFoldDB" id="A0A420Y865"/>
<proteinExistence type="predicted"/>
<dbReference type="Proteomes" id="UP000275385">
    <property type="component" value="Unassembled WGS sequence"/>
</dbReference>
<name>A0A420Y865_9PEZI</name>
<gene>
    <name evidence="2" type="ORF">DL546_003364</name>
</gene>
<feature type="region of interest" description="Disordered" evidence="1">
    <location>
        <begin position="354"/>
        <end position="428"/>
    </location>
</feature>
<feature type="compositionally biased region" description="Polar residues" evidence="1">
    <location>
        <begin position="484"/>
        <end position="503"/>
    </location>
</feature>
<feature type="region of interest" description="Disordered" evidence="1">
    <location>
        <begin position="19"/>
        <end position="117"/>
    </location>
</feature>
<protein>
    <submittedName>
        <fullName evidence="2">Uncharacterized protein</fullName>
    </submittedName>
</protein>
<dbReference type="EMBL" id="QVQW01000036">
    <property type="protein sequence ID" value="RKU43950.1"/>
    <property type="molecule type" value="Genomic_DNA"/>
</dbReference>
<feature type="compositionally biased region" description="Polar residues" evidence="1">
    <location>
        <begin position="74"/>
        <end position="98"/>
    </location>
</feature>
<feature type="compositionally biased region" description="Polar residues" evidence="1">
    <location>
        <begin position="369"/>
        <end position="378"/>
    </location>
</feature>
<reference evidence="2 3" key="1">
    <citation type="submission" date="2018-08" db="EMBL/GenBank/DDBJ databases">
        <title>Draft genome of the lignicolous fungus Coniochaeta pulveracea.</title>
        <authorList>
            <person name="Borstlap C.J."/>
            <person name="De Witt R.N."/>
            <person name="Botha A."/>
            <person name="Volschenk H."/>
        </authorList>
    </citation>
    <scope>NUCLEOTIDE SEQUENCE [LARGE SCALE GENOMIC DNA]</scope>
    <source>
        <strain evidence="2 3">CAB683</strain>
    </source>
</reference>
<feature type="compositionally biased region" description="Polar residues" evidence="1">
    <location>
        <begin position="35"/>
        <end position="65"/>
    </location>
</feature>